<dbReference type="InterPro" id="IPR046341">
    <property type="entry name" value="SET_dom_sf"/>
</dbReference>
<evidence type="ECO:0000259" key="1">
    <source>
        <dbReference type="Pfam" id="PF00856"/>
    </source>
</evidence>
<accession>A0A1V9ZFY7</accession>
<dbReference type="Proteomes" id="UP000243579">
    <property type="component" value="Unassembled WGS sequence"/>
</dbReference>
<dbReference type="Gene3D" id="2.170.270.10">
    <property type="entry name" value="SET domain"/>
    <property type="match status" value="2"/>
</dbReference>
<protein>
    <recommendedName>
        <fullName evidence="1">SET domain-containing protein</fullName>
    </recommendedName>
</protein>
<dbReference type="CDD" id="cd20071">
    <property type="entry name" value="SET_SMYD"/>
    <property type="match status" value="1"/>
</dbReference>
<dbReference type="STRING" id="1202772.A0A1V9ZFY7"/>
<dbReference type="AlphaFoldDB" id="A0A1V9ZFY7"/>
<dbReference type="InterPro" id="IPR001214">
    <property type="entry name" value="SET_dom"/>
</dbReference>
<comment type="caution">
    <text evidence="2">The sequence shown here is derived from an EMBL/GenBank/DDBJ whole genome shotgun (WGS) entry which is preliminary data.</text>
</comment>
<name>A0A1V9ZFY7_ACHHY</name>
<reference evidence="2 3" key="1">
    <citation type="journal article" date="2014" name="Genome Biol. Evol.">
        <title>The secreted proteins of Achlya hypogyna and Thraustotheca clavata identify the ancestral oomycete secretome and reveal gene acquisitions by horizontal gene transfer.</title>
        <authorList>
            <person name="Misner I."/>
            <person name="Blouin N."/>
            <person name="Leonard G."/>
            <person name="Richards T.A."/>
            <person name="Lane C.E."/>
        </authorList>
    </citation>
    <scope>NUCLEOTIDE SEQUENCE [LARGE SCALE GENOMIC DNA]</scope>
    <source>
        <strain evidence="2 3">ATCC 48635</strain>
    </source>
</reference>
<dbReference type="PANTHER" id="PTHR46455">
    <property type="entry name" value="SET AND MYND DOMAIN CONTAINING, ARTHROPOD-SPECIFIC, MEMBER 4, ISOFORM A"/>
    <property type="match status" value="1"/>
</dbReference>
<dbReference type="Gene3D" id="1.10.220.160">
    <property type="match status" value="2"/>
</dbReference>
<dbReference type="InterPro" id="IPR053010">
    <property type="entry name" value="SET_SmydA-8"/>
</dbReference>
<dbReference type="Pfam" id="PF00856">
    <property type="entry name" value="SET"/>
    <property type="match status" value="1"/>
</dbReference>
<dbReference type="InterPro" id="IPR011990">
    <property type="entry name" value="TPR-like_helical_dom_sf"/>
</dbReference>
<evidence type="ECO:0000313" key="3">
    <source>
        <dbReference type="Proteomes" id="UP000243579"/>
    </source>
</evidence>
<gene>
    <name evidence="2" type="ORF">ACHHYP_13195</name>
</gene>
<organism evidence="2 3">
    <name type="scientific">Achlya hypogyna</name>
    <name type="common">Oomycete</name>
    <name type="synonym">Protoachlya hypogyna</name>
    <dbReference type="NCBI Taxonomy" id="1202772"/>
    <lineage>
        <taxon>Eukaryota</taxon>
        <taxon>Sar</taxon>
        <taxon>Stramenopiles</taxon>
        <taxon>Oomycota</taxon>
        <taxon>Saprolegniomycetes</taxon>
        <taxon>Saprolegniales</taxon>
        <taxon>Achlyaceae</taxon>
        <taxon>Achlya</taxon>
    </lineage>
</organism>
<dbReference type="PANTHER" id="PTHR46455:SF5">
    <property type="entry name" value="SET AND MYND DOMAIN CONTAINING, ARTHROPOD-SPECIFIC, MEMBER 4, ISOFORM A"/>
    <property type="match status" value="1"/>
</dbReference>
<dbReference type="Gene3D" id="6.10.140.2220">
    <property type="match status" value="2"/>
</dbReference>
<keyword evidence="3" id="KW-1185">Reference proteome</keyword>
<dbReference type="InterPro" id="IPR019734">
    <property type="entry name" value="TPR_rpt"/>
</dbReference>
<feature type="domain" description="SET" evidence="1">
    <location>
        <begin position="60"/>
        <end position="235"/>
    </location>
</feature>
<dbReference type="OrthoDB" id="265717at2759"/>
<dbReference type="EMBL" id="JNBR01000127">
    <property type="protein sequence ID" value="OQR96857.1"/>
    <property type="molecule type" value="Genomic_DNA"/>
</dbReference>
<dbReference type="SUPFAM" id="SSF82199">
    <property type="entry name" value="SET domain"/>
    <property type="match status" value="2"/>
</dbReference>
<sequence length="914" mass="98832">MTLNFDAPAFTGAAVTQALDAPIAATQAFAPGAVIFAEQAFVSSTFGLMDEEDHEDDCDDENCGGCREVGEDDEDEKEELDEDDLATINAAGVAAFDALNVFCDTTDVLAMVDVRKNMLKLFALYEKDSSIMNTLSGFKVSAKDAAEYLEAAVGLRAELPSVIPAGLTDEHVAQIIGVLNKYCIPLDDIRGSGLFMYVAKLTHSCTPNCNFTDSGDNIWVTAIKPIAAGETLTVDLYDLTYQSQAERTKALNEDEASCSCGMCAGTLPDKCRAFKCKDTACDGIVHPTKDVFACTKCAKTFTADQIAEVETLEVTLAEELDASTIDQLDAIIAASPLHKFHYIFHAGLTAMVEEAVEDEDLTEGDAIAIYKRILDCLEYVIDVPHGEKVSVYNSIAQMNISTGDIAAATDAYTSAYNIAQLCYGPSYEETLMFKKLMENTPKTPEEMMAVYGYELIDEPTAINFIFTAAVSHDAGVVTAATALTPGQVIFYEVAVVASSAGMEDDEHDIDCEDEDCGGCKALDGSDDEDFEKEELDDLEIPTVSSAVVEKFDELMAFCGSHEVLHMVDLSKNLFKLFKTLEDDASVLDRLRLLKVQPDAAYLDVAVALRTEFPTVVPTALTDDDVAHTIGVLHSHCHELEDIGGTGLFLEVARLEHRCIPNCNITTDGTAIWVTAIAPIAAGETLTLDTFDLFFSTNEERAGAMGMMGVTCGCDWCTGARPDTCRAFKCTDSACPGPVHPTGERYTCSVCAATFSEAEIEAAVAAEEELIEALDEVVTFAELEVAVAKTPLHLFHSVCYHALENLNSVFMQNDDIEEAEMTKLHKLALDAASYAVPFPHGDKVQHLDQLAQSYVRTGDIAAAKDAYTKALEISRICSGPECEEAAMLKSLVDNTPTNEAELMAAYGLDDECEEE</sequence>
<dbReference type="Gene3D" id="1.25.40.10">
    <property type="entry name" value="Tetratricopeptide repeat domain"/>
    <property type="match status" value="2"/>
</dbReference>
<evidence type="ECO:0000313" key="2">
    <source>
        <dbReference type="EMBL" id="OQR96857.1"/>
    </source>
</evidence>
<dbReference type="SMART" id="SM00028">
    <property type="entry name" value="TPR"/>
    <property type="match status" value="2"/>
</dbReference>
<proteinExistence type="predicted"/>